<evidence type="ECO:0000256" key="5">
    <source>
        <dbReference type="SAM" id="MobiDB-lite"/>
    </source>
</evidence>
<dbReference type="InterPro" id="IPR051459">
    <property type="entry name" value="Cytochrome_c-type_DH"/>
</dbReference>
<keyword evidence="6" id="KW-0732">Signal</keyword>
<evidence type="ECO:0000256" key="2">
    <source>
        <dbReference type="ARBA" id="ARBA00022723"/>
    </source>
</evidence>
<sequence>MKSITFTLLLLASLGMAAIVQADDPPKSGSVEDAGERRTPPWTNDSANIRLQQPRTSPETRQNEPYSADDFTVTDEWEKLFAEEKHFSTTSGEELYKTMCQACHMADGQGARGAGDYPSFVGDERLRTPYYPIDVILNGLRGMPAFDDMLSNKQIADVVNYLRTSFGNQLQADTTANDVARVRHQE</sequence>
<dbReference type="PROSITE" id="PS51007">
    <property type="entry name" value="CYTC"/>
    <property type="match status" value="1"/>
</dbReference>
<evidence type="ECO:0000313" key="9">
    <source>
        <dbReference type="Proteomes" id="UP000243426"/>
    </source>
</evidence>
<feature type="signal peptide" evidence="6">
    <location>
        <begin position="1"/>
        <end position="22"/>
    </location>
</feature>
<reference evidence="9" key="1">
    <citation type="submission" date="2016-10" db="EMBL/GenBank/DDBJ databases">
        <authorList>
            <person name="Varghese N."/>
            <person name="Submissions S."/>
        </authorList>
    </citation>
    <scope>NUCLEOTIDE SEQUENCE [LARGE SCALE GENOMIC DNA]</scope>
    <source>
        <strain evidence="9">2SM5</strain>
    </source>
</reference>
<dbReference type="EMBL" id="LT629748">
    <property type="protein sequence ID" value="SDR72190.1"/>
    <property type="molecule type" value="Genomic_DNA"/>
</dbReference>
<dbReference type="Pfam" id="PF13442">
    <property type="entry name" value="Cytochrome_CBB3"/>
    <property type="match status" value="1"/>
</dbReference>
<evidence type="ECO:0000259" key="7">
    <source>
        <dbReference type="PROSITE" id="PS51007"/>
    </source>
</evidence>
<evidence type="ECO:0000256" key="6">
    <source>
        <dbReference type="SAM" id="SignalP"/>
    </source>
</evidence>
<dbReference type="InterPro" id="IPR036909">
    <property type="entry name" value="Cyt_c-like_dom_sf"/>
</dbReference>
<accession>A0A1H1LCX2</accession>
<gene>
    <name evidence="8" type="ORF">SAMN05216198_0186</name>
</gene>
<dbReference type="SUPFAM" id="SSF46626">
    <property type="entry name" value="Cytochrome c"/>
    <property type="match status" value="1"/>
</dbReference>
<dbReference type="RefSeq" id="WP_090271609.1">
    <property type="nucleotide sequence ID" value="NZ_LT629748.1"/>
</dbReference>
<dbReference type="STRING" id="797277.SAMN05216198_0186"/>
<dbReference type="GO" id="GO:0046872">
    <property type="term" value="F:metal ion binding"/>
    <property type="evidence" value="ECO:0007669"/>
    <property type="project" value="UniProtKB-KW"/>
</dbReference>
<feature type="region of interest" description="Disordered" evidence="5">
    <location>
        <begin position="23"/>
        <end position="66"/>
    </location>
</feature>
<feature type="domain" description="Cytochrome c" evidence="7">
    <location>
        <begin position="87"/>
        <end position="166"/>
    </location>
</feature>
<evidence type="ECO:0000256" key="3">
    <source>
        <dbReference type="ARBA" id="ARBA00023004"/>
    </source>
</evidence>
<keyword evidence="1 4" id="KW-0349">Heme</keyword>
<keyword evidence="9" id="KW-1185">Reference proteome</keyword>
<dbReference type="Gene3D" id="1.10.760.10">
    <property type="entry name" value="Cytochrome c-like domain"/>
    <property type="match status" value="1"/>
</dbReference>
<name>A0A1H1LCX2_9GAMM</name>
<evidence type="ECO:0000313" key="8">
    <source>
        <dbReference type="EMBL" id="SDR72190.1"/>
    </source>
</evidence>
<dbReference type="GO" id="GO:0009055">
    <property type="term" value="F:electron transfer activity"/>
    <property type="evidence" value="ECO:0007669"/>
    <property type="project" value="InterPro"/>
</dbReference>
<dbReference type="PANTHER" id="PTHR35008">
    <property type="entry name" value="BLL4482 PROTEIN-RELATED"/>
    <property type="match status" value="1"/>
</dbReference>
<dbReference type="Proteomes" id="UP000243426">
    <property type="component" value="Chromosome I"/>
</dbReference>
<evidence type="ECO:0000256" key="4">
    <source>
        <dbReference type="PROSITE-ProRule" id="PRU00433"/>
    </source>
</evidence>
<dbReference type="PANTHER" id="PTHR35008:SF9">
    <property type="entry name" value="CYTOCHROME C DOMAIN-CONTAINING PROTEIN"/>
    <property type="match status" value="1"/>
</dbReference>
<keyword evidence="3 4" id="KW-0408">Iron</keyword>
<feature type="chain" id="PRO_5009253334" evidence="6">
    <location>
        <begin position="23"/>
        <end position="186"/>
    </location>
</feature>
<feature type="compositionally biased region" description="Polar residues" evidence="5">
    <location>
        <begin position="41"/>
        <end position="65"/>
    </location>
</feature>
<dbReference type="OrthoDB" id="5523448at2"/>
<keyword evidence="2 4" id="KW-0479">Metal-binding</keyword>
<evidence type="ECO:0000256" key="1">
    <source>
        <dbReference type="ARBA" id="ARBA00022617"/>
    </source>
</evidence>
<proteinExistence type="predicted"/>
<protein>
    <submittedName>
        <fullName evidence="8">Cytochrome C oxidase, cbb3-type, subunit III</fullName>
    </submittedName>
</protein>
<dbReference type="InterPro" id="IPR009056">
    <property type="entry name" value="Cyt_c-like_dom"/>
</dbReference>
<dbReference type="GO" id="GO:0020037">
    <property type="term" value="F:heme binding"/>
    <property type="evidence" value="ECO:0007669"/>
    <property type="project" value="InterPro"/>
</dbReference>
<dbReference type="AlphaFoldDB" id="A0A1H1LCX2"/>
<organism evidence="8 9">
    <name type="scientific">Halopseudomonas litoralis</name>
    <dbReference type="NCBI Taxonomy" id="797277"/>
    <lineage>
        <taxon>Bacteria</taxon>
        <taxon>Pseudomonadati</taxon>
        <taxon>Pseudomonadota</taxon>
        <taxon>Gammaproteobacteria</taxon>
        <taxon>Pseudomonadales</taxon>
        <taxon>Pseudomonadaceae</taxon>
        <taxon>Halopseudomonas</taxon>
    </lineage>
</organism>